<dbReference type="OrthoDB" id="2685482at2759"/>
<dbReference type="InParanoid" id="A0A0D0CYZ9"/>
<evidence type="ECO:0000313" key="2">
    <source>
        <dbReference type="EMBL" id="KIK72719.1"/>
    </source>
</evidence>
<feature type="region of interest" description="Disordered" evidence="1">
    <location>
        <begin position="151"/>
        <end position="186"/>
    </location>
</feature>
<dbReference type="AlphaFoldDB" id="A0A0D0CYZ9"/>
<keyword evidence="3" id="KW-1185">Reference proteome</keyword>
<sequence>MNRGEWDTRKEAYKTWFYNHGQNRAAKPLVKYGKSVTARNVIKVQKKDEIQKEEMKEAERLVEEWRKAKPLAKVQAKTASQKGEKYLKEFAEEMWKQCGMRVAVMIAWKDGSGQTMTTQYDINDQIEDGEAFNGWGGAHQRWMEYTKKSLGDPALDEEESPTNTNRNSNSGPVESKKQAKKGKQAKVDAVSMVSHIGKAWIGDIKDTSLDVMKHMVRGFITFHYKWASGVKNGVVPWMQISTQRSDYISEKYLPQGAKLWEPSKLQKKEVISLKWRDATGSLQDPVEVDSDEEGASQRRTAAKGKRKAAPDHRPTDIEESEDDQGGPTDEEESGDVCQEPGAGSKHVGE</sequence>
<dbReference type="HOGENOM" id="CLU_030984_3_0_1"/>
<evidence type="ECO:0000256" key="1">
    <source>
        <dbReference type="SAM" id="MobiDB-lite"/>
    </source>
</evidence>
<protein>
    <submittedName>
        <fullName evidence="2">Uncharacterized protein</fullName>
    </submittedName>
</protein>
<reference evidence="2 3" key="1">
    <citation type="submission" date="2014-04" db="EMBL/GenBank/DDBJ databases">
        <authorList>
            <consortium name="DOE Joint Genome Institute"/>
            <person name="Kuo A."/>
            <person name="Kohler A."/>
            <person name="Jargeat P."/>
            <person name="Nagy L.G."/>
            <person name="Floudas D."/>
            <person name="Copeland A."/>
            <person name="Barry K.W."/>
            <person name="Cichocki N."/>
            <person name="Veneault-Fourrey C."/>
            <person name="LaButti K."/>
            <person name="Lindquist E.A."/>
            <person name="Lipzen A."/>
            <person name="Lundell T."/>
            <person name="Morin E."/>
            <person name="Murat C."/>
            <person name="Sun H."/>
            <person name="Tunlid A."/>
            <person name="Henrissat B."/>
            <person name="Grigoriev I.V."/>
            <person name="Hibbett D.S."/>
            <person name="Martin F."/>
            <person name="Nordberg H.P."/>
            <person name="Cantor M.N."/>
            <person name="Hua S.X."/>
        </authorList>
    </citation>
    <scope>NUCLEOTIDE SEQUENCE [LARGE SCALE GENOMIC DNA]</scope>
    <source>
        <strain evidence="2 3">Ve08.2h10</strain>
    </source>
</reference>
<name>A0A0D0CYZ9_9AGAM</name>
<feature type="region of interest" description="Disordered" evidence="1">
    <location>
        <begin position="284"/>
        <end position="349"/>
    </location>
</feature>
<evidence type="ECO:0000313" key="3">
    <source>
        <dbReference type="Proteomes" id="UP000054538"/>
    </source>
</evidence>
<gene>
    <name evidence="2" type="ORF">PAXRUDRAFT_21661</name>
</gene>
<accession>A0A0D0CYZ9</accession>
<feature type="compositionally biased region" description="Acidic residues" evidence="1">
    <location>
        <begin position="317"/>
        <end position="334"/>
    </location>
</feature>
<organism evidence="2 3">
    <name type="scientific">Paxillus rubicundulus Ve08.2h10</name>
    <dbReference type="NCBI Taxonomy" id="930991"/>
    <lineage>
        <taxon>Eukaryota</taxon>
        <taxon>Fungi</taxon>
        <taxon>Dikarya</taxon>
        <taxon>Basidiomycota</taxon>
        <taxon>Agaricomycotina</taxon>
        <taxon>Agaricomycetes</taxon>
        <taxon>Agaricomycetidae</taxon>
        <taxon>Boletales</taxon>
        <taxon>Paxilineae</taxon>
        <taxon>Paxillaceae</taxon>
        <taxon>Paxillus</taxon>
    </lineage>
</organism>
<reference evidence="3" key="2">
    <citation type="submission" date="2015-01" db="EMBL/GenBank/DDBJ databases">
        <title>Evolutionary Origins and Diversification of the Mycorrhizal Mutualists.</title>
        <authorList>
            <consortium name="DOE Joint Genome Institute"/>
            <consortium name="Mycorrhizal Genomics Consortium"/>
            <person name="Kohler A."/>
            <person name="Kuo A."/>
            <person name="Nagy L.G."/>
            <person name="Floudas D."/>
            <person name="Copeland A."/>
            <person name="Barry K.W."/>
            <person name="Cichocki N."/>
            <person name="Veneault-Fourrey C."/>
            <person name="LaButti K."/>
            <person name="Lindquist E.A."/>
            <person name="Lipzen A."/>
            <person name="Lundell T."/>
            <person name="Morin E."/>
            <person name="Murat C."/>
            <person name="Riley R."/>
            <person name="Ohm R."/>
            <person name="Sun H."/>
            <person name="Tunlid A."/>
            <person name="Henrissat B."/>
            <person name="Grigoriev I.V."/>
            <person name="Hibbett D.S."/>
            <person name="Martin F."/>
        </authorList>
    </citation>
    <scope>NUCLEOTIDE SEQUENCE [LARGE SCALE GENOMIC DNA]</scope>
    <source>
        <strain evidence="3">Ve08.2h10</strain>
    </source>
</reference>
<dbReference type="Proteomes" id="UP000054538">
    <property type="component" value="Unassembled WGS sequence"/>
</dbReference>
<dbReference type="EMBL" id="KN830515">
    <property type="protein sequence ID" value="KIK72719.1"/>
    <property type="molecule type" value="Genomic_DNA"/>
</dbReference>
<proteinExistence type="predicted"/>
<feature type="compositionally biased region" description="Polar residues" evidence="1">
    <location>
        <begin position="161"/>
        <end position="172"/>
    </location>
</feature>